<proteinExistence type="predicted"/>
<name>A0A1H6UKZ6_9BACT</name>
<evidence type="ECO:0000313" key="2">
    <source>
        <dbReference type="Proteomes" id="UP000199532"/>
    </source>
</evidence>
<dbReference type="EMBL" id="FNXY01000004">
    <property type="protein sequence ID" value="SEI92978.1"/>
    <property type="molecule type" value="Genomic_DNA"/>
</dbReference>
<protein>
    <submittedName>
        <fullName evidence="1">Uncharacterized protein</fullName>
    </submittedName>
</protein>
<keyword evidence="2" id="KW-1185">Reference proteome</keyword>
<reference evidence="1 2" key="1">
    <citation type="submission" date="2016-10" db="EMBL/GenBank/DDBJ databases">
        <authorList>
            <person name="de Groot N.N."/>
        </authorList>
    </citation>
    <scope>NUCLEOTIDE SEQUENCE [LARGE SCALE GENOMIC DNA]</scope>
    <source>
        <strain evidence="1 2">DSM 19938</strain>
    </source>
</reference>
<evidence type="ECO:0000313" key="1">
    <source>
        <dbReference type="EMBL" id="SEI92978.1"/>
    </source>
</evidence>
<sequence>MSDIFKKIDTFSGFCDVYQFVYLTSEEDYLNNRLLPQRINNRRIYPENIPVTTKK</sequence>
<gene>
    <name evidence="1" type="ORF">SAMN04487995_2597</name>
</gene>
<dbReference type="AlphaFoldDB" id="A0A1H6UKZ6"/>
<dbReference type="Proteomes" id="UP000199532">
    <property type="component" value="Unassembled WGS sequence"/>
</dbReference>
<accession>A0A1H6UKZ6</accession>
<organism evidence="1 2">
    <name type="scientific">Dyadobacter koreensis</name>
    <dbReference type="NCBI Taxonomy" id="408657"/>
    <lineage>
        <taxon>Bacteria</taxon>
        <taxon>Pseudomonadati</taxon>
        <taxon>Bacteroidota</taxon>
        <taxon>Cytophagia</taxon>
        <taxon>Cytophagales</taxon>
        <taxon>Spirosomataceae</taxon>
        <taxon>Dyadobacter</taxon>
    </lineage>
</organism>